<reference evidence="3 4" key="1">
    <citation type="submission" date="2020-04" db="EMBL/GenBank/DDBJ databases">
        <title>Zoogloea sp. G-4-1-14 isolated from soil.</title>
        <authorList>
            <person name="Dahal R.H."/>
        </authorList>
    </citation>
    <scope>NUCLEOTIDE SEQUENCE [LARGE SCALE GENOMIC DNA]</scope>
    <source>
        <strain evidence="3 4">G-4-1-14</strain>
    </source>
</reference>
<dbReference type="PANTHER" id="PTHR43476:SF3">
    <property type="entry name" value="FAD-BINDING MONOOXYGENASE"/>
    <property type="match status" value="1"/>
</dbReference>
<dbReference type="RefSeq" id="WP_169147349.1">
    <property type="nucleotide sequence ID" value="NZ_JABBGA010000018.1"/>
</dbReference>
<dbReference type="InterPro" id="IPR050631">
    <property type="entry name" value="PheA/TfdB_FAD_monoxygenase"/>
</dbReference>
<evidence type="ECO:0000313" key="4">
    <source>
        <dbReference type="Proteomes" id="UP000580043"/>
    </source>
</evidence>
<proteinExistence type="predicted"/>
<dbReference type="Proteomes" id="UP000580043">
    <property type="component" value="Unassembled WGS sequence"/>
</dbReference>
<accession>A0A848G6F8</accession>
<dbReference type="GO" id="GO:0071949">
    <property type="term" value="F:FAD binding"/>
    <property type="evidence" value="ECO:0007669"/>
    <property type="project" value="InterPro"/>
</dbReference>
<keyword evidence="1" id="KW-0560">Oxidoreductase</keyword>
<dbReference type="PRINTS" id="PR00420">
    <property type="entry name" value="RNGMNOXGNASE"/>
</dbReference>
<dbReference type="InterPro" id="IPR036188">
    <property type="entry name" value="FAD/NAD-bd_sf"/>
</dbReference>
<dbReference type="Pfam" id="PF01494">
    <property type="entry name" value="FAD_binding_3"/>
    <property type="match status" value="1"/>
</dbReference>
<dbReference type="EMBL" id="JABBGA010000018">
    <property type="protein sequence ID" value="NML27817.1"/>
    <property type="molecule type" value="Genomic_DNA"/>
</dbReference>
<evidence type="ECO:0000259" key="2">
    <source>
        <dbReference type="Pfam" id="PF01494"/>
    </source>
</evidence>
<dbReference type="GO" id="GO:0008688">
    <property type="term" value="F:3-(3-hydroxyphenyl)propionate hydroxylase activity"/>
    <property type="evidence" value="ECO:0007669"/>
    <property type="project" value="TreeGrafter"/>
</dbReference>
<dbReference type="Gene3D" id="3.30.70.2450">
    <property type="match status" value="1"/>
</dbReference>
<evidence type="ECO:0000313" key="3">
    <source>
        <dbReference type="EMBL" id="NML27817.1"/>
    </source>
</evidence>
<dbReference type="InterPro" id="IPR002938">
    <property type="entry name" value="FAD-bd"/>
</dbReference>
<name>A0A848G6F8_9RHOO</name>
<dbReference type="SUPFAM" id="SSF51905">
    <property type="entry name" value="FAD/NAD(P)-binding domain"/>
    <property type="match status" value="1"/>
</dbReference>
<dbReference type="GO" id="GO:0019622">
    <property type="term" value="P:3-(3-hydroxy)phenylpropionate catabolic process"/>
    <property type="evidence" value="ECO:0007669"/>
    <property type="project" value="TreeGrafter"/>
</dbReference>
<dbReference type="Gene3D" id="3.50.50.60">
    <property type="entry name" value="FAD/NAD(P)-binding domain"/>
    <property type="match status" value="1"/>
</dbReference>
<keyword evidence="4" id="KW-1185">Reference proteome</keyword>
<feature type="domain" description="FAD-binding" evidence="2">
    <location>
        <begin position="8"/>
        <end position="347"/>
    </location>
</feature>
<protein>
    <submittedName>
        <fullName evidence="3">Bifunctional 3-(3-hydroxy-phenyl)propionate/3-hydroxycinnamic acid hydroxylase</fullName>
    </submittedName>
</protein>
<dbReference type="NCBIfam" id="NF004829">
    <property type="entry name" value="PRK06183.1-3"/>
    <property type="match status" value="1"/>
</dbReference>
<evidence type="ECO:0000256" key="1">
    <source>
        <dbReference type="ARBA" id="ARBA00023002"/>
    </source>
</evidence>
<dbReference type="PANTHER" id="PTHR43476">
    <property type="entry name" value="3-(3-HYDROXY-PHENYL)PROPIONATE/3-HYDROXYCINNAMIC ACID HYDROXYLASE"/>
    <property type="match status" value="1"/>
</dbReference>
<gene>
    <name evidence="3" type="ORF">HHL15_18840</name>
</gene>
<comment type="caution">
    <text evidence="3">The sequence shown here is derived from an EMBL/GenBank/DDBJ whole genome shotgun (WGS) entry which is preliminary data.</text>
</comment>
<sequence>MNDKMRFDADVIVVGAGPVGLTIANTLGLHGVSVLLLERGDTLIDYPRAVGMDDESLRTVQGIGLTEQVLQHLTPFHWMRFVNAKGRVYASIEPRTDEFGWSRRNAFNQPAVDRELLAGLERFPNAAVSMSTELESYEQDGEGVTLKVIKAGAPTTLRCRYLVGADGGRSVVRTQLGVGFGGFTDTSQWLVVDIRNDPLGVPYIYMHSDPKRPYVSVALPDGVRRFEFMVWEGETEEQITAPARMAELLSKVLPAGTDISKLDFIRKRVYTHNARIADRWKVGRVMLAGDAAHIMPVWQGQGYNTGMRDATNLAWKLAWVVKGKASDTLLETYNIERPPHAKAMIDLSVAAGRIFYPRNVFKAAVRDVSTWLLNQIPAFKRYFSEMRYKPMPFYSEGLVVHEKVARKASPVGRLFIQPRVRTLDGEVKLLDDVIGSGFALLAWGADPNYWLNARSKAILAAMGARIITAKPVVQMHRKVDMSDATEVVGDEQMRLKDWFGEHPGSIVVLRPDRFVAGIAFPVEINELLDAVAARMGLKVEAA</sequence>
<dbReference type="NCBIfam" id="NF004831">
    <property type="entry name" value="PRK06183.1-5"/>
    <property type="match status" value="1"/>
</dbReference>
<organism evidence="3 4">
    <name type="scientific">Zoogloea dura</name>
    <dbReference type="NCBI Taxonomy" id="2728840"/>
    <lineage>
        <taxon>Bacteria</taxon>
        <taxon>Pseudomonadati</taxon>
        <taxon>Pseudomonadota</taxon>
        <taxon>Betaproteobacteria</taxon>
        <taxon>Rhodocyclales</taxon>
        <taxon>Zoogloeaceae</taxon>
        <taxon>Zoogloea</taxon>
    </lineage>
</organism>
<dbReference type="AlphaFoldDB" id="A0A848G6F8"/>